<protein>
    <recommendedName>
        <fullName evidence="4">5,10-methylene-tetrahydrofolate dehydrogenase</fullName>
    </recommendedName>
</protein>
<evidence type="ECO:0000313" key="2">
    <source>
        <dbReference type="EMBL" id="SFD68491.1"/>
    </source>
</evidence>
<proteinExistence type="predicted"/>
<dbReference type="EMBL" id="FOMR01000003">
    <property type="protein sequence ID" value="SFD68491.1"/>
    <property type="molecule type" value="Genomic_DNA"/>
</dbReference>
<organism evidence="2 3">
    <name type="scientific">Lentibacillus persicus</name>
    <dbReference type="NCBI Taxonomy" id="640948"/>
    <lineage>
        <taxon>Bacteria</taxon>
        <taxon>Bacillati</taxon>
        <taxon>Bacillota</taxon>
        <taxon>Bacilli</taxon>
        <taxon>Bacillales</taxon>
        <taxon>Bacillaceae</taxon>
        <taxon>Lentibacillus</taxon>
    </lineage>
</organism>
<evidence type="ECO:0000313" key="3">
    <source>
        <dbReference type="Proteomes" id="UP000199474"/>
    </source>
</evidence>
<evidence type="ECO:0000256" key="1">
    <source>
        <dbReference type="SAM" id="Phobius"/>
    </source>
</evidence>
<keyword evidence="1" id="KW-1133">Transmembrane helix</keyword>
<keyword evidence="1" id="KW-0472">Membrane</keyword>
<keyword evidence="3" id="KW-1185">Reference proteome</keyword>
<dbReference type="Proteomes" id="UP000199474">
    <property type="component" value="Unassembled WGS sequence"/>
</dbReference>
<keyword evidence="1" id="KW-0812">Transmembrane</keyword>
<reference evidence="3" key="1">
    <citation type="submission" date="2016-10" db="EMBL/GenBank/DDBJ databases">
        <authorList>
            <person name="Varghese N."/>
            <person name="Submissions S."/>
        </authorList>
    </citation>
    <scope>NUCLEOTIDE SEQUENCE [LARGE SCALE GENOMIC DNA]</scope>
    <source>
        <strain evidence="3">DSM 22530</strain>
    </source>
</reference>
<accession>A0A1I1UC91</accession>
<feature type="transmembrane region" description="Helical" evidence="1">
    <location>
        <begin position="206"/>
        <end position="225"/>
    </location>
</feature>
<dbReference type="AlphaFoldDB" id="A0A1I1UC91"/>
<feature type="transmembrane region" description="Helical" evidence="1">
    <location>
        <begin position="324"/>
        <end position="346"/>
    </location>
</feature>
<evidence type="ECO:0008006" key="4">
    <source>
        <dbReference type="Google" id="ProtNLM"/>
    </source>
</evidence>
<sequence>MEKSITVGVVPAPELPEEIAYKLIDGLTEAFSENIDDDVDWKAHVYPDPLTGAAENVDQLIERAEAIKEPNEWDYVVCLTDLPIFSKRGVVLADVNDKQGVAQISVPSFGFPPMKNRIKLAIIQVVGELYYRVNGKDIGSNKDTSNENLLRRRFLYSPVRKITPPDGIEKSDVRFILRPRLYGRLKLLLGMTHANKPWSIIPSFRNVMAIAFATGSYGLIFPTLWRLSAAYEWPRFIIMTTAAVSAMIIWITIAHNLWEKPSEKSHRKLRLLYNTTTVMTLAIAIGVYYFLLFIMFLLAVAFIVPPDIYGQLVGLESGEVSIRHFFQLGWLATSVATVAGAIGSGLESDEKVRNIMYGYRQQQRYEQMDYYGKDESEDK</sequence>
<name>A0A1I1UC91_9BACI</name>
<dbReference type="RefSeq" id="WP_090082552.1">
    <property type="nucleotide sequence ID" value="NZ_FOMR01000003.1"/>
</dbReference>
<feature type="transmembrane region" description="Helical" evidence="1">
    <location>
        <begin position="278"/>
        <end position="304"/>
    </location>
</feature>
<dbReference type="OrthoDB" id="8477132at2"/>
<dbReference type="STRING" id="640948.SAMN05216238_103145"/>
<gene>
    <name evidence="2" type="ORF">SAMN05216238_103145</name>
</gene>
<feature type="transmembrane region" description="Helical" evidence="1">
    <location>
        <begin position="237"/>
        <end position="258"/>
    </location>
</feature>